<accession>A0A7E4URI9</accession>
<feature type="compositionally biased region" description="Basic residues" evidence="1">
    <location>
        <begin position="94"/>
        <end position="106"/>
    </location>
</feature>
<keyword evidence="2" id="KW-1185">Reference proteome</keyword>
<reference evidence="3" key="2">
    <citation type="submission" date="2020-10" db="UniProtKB">
        <authorList>
            <consortium name="WormBaseParasite"/>
        </authorList>
    </citation>
    <scope>IDENTIFICATION</scope>
</reference>
<dbReference type="WBParaSite" id="Pan_g11591.t1">
    <property type="protein sequence ID" value="Pan_g11591.t1"/>
    <property type="gene ID" value="Pan_g11591"/>
</dbReference>
<organism evidence="2 3">
    <name type="scientific">Panagrellus redivivus</name>
    <name type="common">Microworm</name>
    <dbReference type="NCBI Taxonomy" id="6233"/>
    <lineage>
        <taxon>Eukaryota</taxon>
        <taxon>Metazoa</taxon>
        <taxon>Ecdysozoa</taxon>
        <taxon>Nematoda</taxon>
        <taxon>Chromadorea</taxon>
        <taxon>Rhabditida</taxon>
        <taxon>Tylenchina</taxon>
        <taxon>Panagrolaimomorpha</taxon>
        <taxon>Panagrolaimoidea</taxon>
        <taxon>Panagrolaimidae</taxon>
        <taxon>Panagrellus</taxon>
    </lineage>
</organism>
<sequence>MGRDTFVITDRSMVEPDRRIGAGGKGGRRTSQMTRAKGDEKRGLTVSIGRGAKSEPLPPTALGIVRRTAFAASWLFAPHFRAAIPRRFAVPGSRRPRSKPSSRIRPRLPITSTSEAPTHSDDDSPPATASFLEFESSFLSILNARF</sequence>
<dbReference type="Proteomes" id="UP000492821">
    <property type="component" value="Unassembled WGS sequence"/>
</dbReference>
<feature type="region of interest" description="Disordered" evidence="1">
    <location>
        <begin position="88"/>
        <end position="128"/>
    </location>
</feature>
<evidence type="ECO:0000313" key="3">
    <source>
        <dbReference type="WBParaSite" id="Pan_g11591.t1"/>
    </source>
</evidence>
<evidence type="ECO:0000256" key="1">
    <source>
        <dbReference type="SAM" id="MobiDB-lite"/>
    </source>
</evidence>
<dbReference type="AlphaFoldDB" id="A0A7E4URI9"/>
<name>A0A7E4URI9_PANRE</name>
<proteinExistence type="predicted"/>
<protein>
    <submittedName>
        <fullName evidence="3">Uncharacterized protein</fullName>
    </submittedName>
</protein>
<feature type="region of interest" description="Disordered" evidence="1">
    <location>
        <begin position="17"/>
        <end position="59"/>
    </location>
</feature>
<reference evidence="2" key="1">
    <citation type="journal article" date="2013" name="Genetics">
        <title>The draft genome and transcriptome of Panagrellus redivivus are shaped by the harsh demands of a free-living lifestyle.</title>
        <authorList>
            <person name="Srinivasan J."/>
            <person name="Dillman A.R."/>
            <person name="Macchietto M.G."/>
            <person name="Heikkinen L."/>
            <person name="Lakso M."/>
            <person name="Fracchia K.M."/>
            <person name="Antoshechkin I."/>
            <person name="Mortazavi A."/>
            <person name="Wong G."/>
            <person name="Sternberg P.W."/>
        </authorList>
    </citation>
    <scope>NUCLEOTIDE SEQUENCE [LARGE SCALE GENOMIC DNA]</scope>
    <source>
        <strain evidence="2">MT8872</strain>
    </source>
</reference>
<evidence type="ECO:0000313" key="2">
    <source>
        <dbReference type="Proteomes" id="UP000492821"/>
    </source>
</evidence>